<evidence type="ECO:0000313" key="4">
    <source>
        <dbReference type="EMBL" id="SEL93831.1"/>
    </source>
</evidence>
<dbReference type="EMBL" id="BJUX01000027">
    <property type="protein sequence ID" value="GEK89950.1"/>
    <property type="molecule type" value="Genomic_DNA"/>
</dbReference>
<evidence type="ECO:0000256" key="1">
    <source>
        <dbReference type="SAM" id="Phobius"/>
    </source>
</evidence>
<feature type="transmembrane region" description="Helical" evidence="1">
    <location>
        <begin position="12"/>
        <end position="30"/>
    </location>
</feature>
<dbReference type="EMBL" id="FOBL01000016">
    <property type="protein sequence ID" value="SEL93831.1"/>
    <property type="molecule type" value="Genomic_DNA"/>
</dbReference>
<keyword evidence="6" id="KW-1185">Reference proteome</keyword>
<sequence length="64" mass="7156">MKKNVGRTDRIIRITLGIILFPLLFLRSTLYKLIGIASIPLIVTGLTQRCGAYALMGMDTCERD</sequence>
<reference evidence="4 5" key="1">
    <citation type="submission" date="2016-10" db="EMBL/GenBank/DDBJ databases">
        <authorList>
            <person name="de Groot N.N."/>
        </authorList>
    </citation>
    <scope>NUCLEOTIDE SEQUENCE [LARGE SCALE GENOMIC DNA]</scope>
    <source>
        <strain evidence="4 5">DSM 19182</strain>
    </source>
</reference>
<evidence type="ECO:0000259" key="2">
    <source>
        <dbReference type="Pfam" id="PF11127"/>
    </source>
</evidence>
<gene>
    <name evidence="3" type="ORF">APU01nite_19890</name>
    <name evidence="4" type="ORF">SAMN04488100_11647</name>
</gene>
<organism evidence="4 5">
    <name type="scientific">Alkalibacterium putridalgicola</name>
    <dbReference type="NCBI Taxonomy" id="426703"/>
    <lineage>
        <taxon>Bacteria</taxon>
        <taxon>Bacillati</taxon>
        <taxon>Bacillota</taxon>
        <taxon>Bacilli</taxon>
        <taxon>Lactobacillales</taxon>
        <taxon>Carnobacteriaceae</taxon>
        <taxon>Alkalibacterium</taxon>
    </lineage>
</organism>
<evidence type="ECO:0000313" key="3">
    <source>
        <dbReference type="EMBL" id="GEK89950.1"/>
    </source>
</evidence>
<keyword evidence="1" id="KW-0472">Membrane</keyword>
<reference evidence="3 6" key="2">
    <citation type="submission" date="2019-07" db="EMBL/GenBank/DDBJ databases">
        <title>Whole genome shotgun sequence of Alkalibacterium putridalgicola NBRC 103243.</title>
        <authorList>
            <person name="Hosoyama A."/>
            <person name="Uohara A."/>
            <person name="Ohji S."/>
            <person name="Ichikawa N."/>
        </authorList>
    </citation>
    <scope>NUCLEOTIDE SEQUENCE [LARGE SCALE GENOMIC DNA]</scope>
    <source>
        <strain evidence="3 6">NBRC 103243</strain>
    </source>
</reference>
<name>A0A1H7UA50_9LACT</name>
<dbReference type="RefSeq" id="WP_091488321.1">
    <property type="nucleotide sequence ID" value="NZ_BJUX01000027.1"/>
</dbReference>
<dbReference type="STRING" id="426703.SAMN04488100_11647"/>
<dbReference type="Pfam" id="PF11127">
    <property type="entry name" value="YgaP-like_TM"/>
    <property type="match status" value="1"/>
</dbReference>
<evidence type="ECO:0000313" key="5">
    <source>
        <dbReference type="Proteomes" id="UP000198548"/>
    </source>
</evidence>
<dbReference type="AlphaFoldDB" id="A0A1H7UA50"/>
<accession>A0A1H7UA50</accession>
<feature type="domain" description="Inner membrane protein YgaP-like transmembrane" evidence="2">
    <location>
        <begin position="1"/>
        <end position="63"/>
    </location>
</feature>
<dbReference type="Proteomes" id="UP000198548">
    <property type="component" value="Unassembled WGS sequence"/>
</dbReference>
<dbReference type="InterPro" id="IPR021309">
    <property type="entry name" value="YgaP-like_TM"/>
</dbReference>
<keyword evidence="1" id="KW-0812">Transmembrane</keyword>
<evidence type="ECO:0000313" key="6">
    <source>
        <dbReference type="Proteomes" id="UP000321425"/>
    </source>
</evidence>
<dbReference type="Proteomes" id="UP000321425">
    <property type="component" value="Unassembled WGS sequence"/>
</dbReference>
<protein>
    <recommendedName>
        <fullName evidence="2">Inner membrane protein YgaP-like transmembrane domain-containing protein</fullName>
    </recommendedName>
</protein>
<proteinExistence type="predicted"/>
<keyword evidence="1" id="KW-1133">Transmembrane helix</keyword>
<dbReference type="OrthoDB" id="5405951at2"/>